<evidence type="ECO:0000313" key="3">
    <source>
        <dbReference type="Proteomes" id="UP001174205"/>
    </source>
</evidence>
<proteinExistence type="predicted"/>
<dbReference type="Proteomes" id="UP001174205">
    <property type="component" value="Unassembled WGS sequence"/>
</dbReference>
<dbReference type="EMBL" id="JAROCD010000016">
    <property type="protein sequence ID" value="MDN4604940.1"/>
    <property type="molecule type" value="Genomic_DNA"/>
</dbReference>
<name>A0ABT8JIH3_9BACL</name>
<keyword evidence="1" id="KW-0472">Membrane</keyword>
<comment type="caution">
    <text evidence="2">The sequence shown here is derived from an EMBL/GenBank/DDBJ whole genome shotgun (WGS) entry which is preliminary data.</text>
</comment>
<evidence type="ECO:0000313" key="2">
    <source>
        <dbReference type="EMBL" id="MDN4604940.1"/>
    </source>
</evidence>
<keyword evidence="3" id="KW-1185">Reference proteome</keyword>
<reference evidence="2" key="1">
    <citation type="submission" date="2023-03" db="EMBL/GenBank/DDBJ databases">
        <title>MT1 and MT2 Draft Genomes of Novel Species.</title>
        <authorList>
            <person name="Venkateswaran K."/>
        </authorList>
    </citation>
    <scope>NUCLEOTIDE SEQUENCE</scope>
    <source>
        <strain evidence="2">F6_3S_P_1C</strain>
    </source>
</reference>
<gene>
    <name evidence="2" type="ORF">P5G61_27185</name>
</gene>
<sequence>MNFFIYCGIVLLFVSGLCFGAWTTGSQQRGNFHSEHEKERNIKKKIGTFSALAGALSFAIAGLISLVS</sequence>
<organism evidence="2 3">
    <name type="scientific">Paenibacillus vandeheii</name>
    <dbReference type="NCBI Taxonomy" id="3035917"/>
    <lineage>
        <taxon>Bacteria</taxon>
        <taxon>Bacillati</taxon>
        <taxon>Bacillota</taxon>
        <taxon>Bacilli</taxon>
        <taxon>Bacillales</taxon>
        <taxon>Paenibacillaceae</taxon>
        <taxon>Paenibacillus</taxon>
    </lineage>
</organism>
<keyword evidence="1" id="KW-0812">Transmembrane</keyword>
<dbReference type="RefSeq" id="WP_301249345.1">
    <property type="nucleotide sequence ID" value="NZ_JAROCD010000016.1"/>
</dbReference>
<dbReference type="Pfam" id="PF17247">
    <property type="entry name" value="DUF5316"/>
    <property type="match status" value="1"/>
</dbReference>
<protein>
    <submittedName>
        <fullName evidence="2">DUF5316 family protein</fullName>
    </submittedName>
</protein>
<dbReference type="InterPro" id="IPR035167">
    <property type="entry name" value="DUF5316"/>
</dbReference>
<feature type="transmembrane region" description="Helical" evidence="1">
    <location>
        <begin position="46"/>
        <end position="67"/>
    </location>
</feature>
<evidence type="ECO:0000256" key="1">
    <source>
        <dbReference type="SAM" id="Phobius"/>
    </source>
</evidence>
<keyword evidence="1" id="KW-1133">Transmembrane helix</keyword>
<feature type="transmembrane region" description="Helical" evidence="1">
    <location>
        <begin position="6"/>
        <end position="25"/>
    </location>
</feature>
<accession>A0ABT8JIH3</accession>